<proteinExistence type="predicted"/>
<dbReference type="Proteomes" id="UP000243498">
    <property type="component" value="Unassembled WGS sequence"/>
</dbReference>
<protein>
    <submittedName>
        <fullName evidence="3">Uncharacterized protein</fullName>
    </submittedName>
</protein>
<feature type="transmembrane region" description="Helical" evidence="2">
    <location>
        <begin position="40"/>
        <end position="61"/>
    </location>
</feature>
<keyword evidence="2" id="KW-0472">Membrane</keyword>
<keyword evidence="2" id="KW-1133">Transmembrane helix</keyword>
<reference evidence="3 4" key="1">
    <citation type="journal article" date="2016" name="Genome Biol. Evol.">
        <title>Divergent and convergent evolution of fungal pathogenicity.</title>
        <authorList>
            <person name="Shang Y."/>
            <person name="Xiao G."/>
            <person name="Zheng P."/>
            <person name="Cen K."/>
            <person name="Zhan S."/>
            <person name="Wang C."/>
        </authorList>
    </citation>
    <scope>NUCLEOTIDE SEQUENCE [LARGE SCALE GENOMIC DNA]</scope>
    <source>
        <strain evidence="3 4">RCEF 4871</strain>
    </source>
</reference>
<evidence type="ECO:0000313" key="4">
    <source>
        <dbReference type="Proteomes" id="UP000243498"/>
    </source>
</evidence>
<evidence type="ECO:0000313" key="3">
    <source>
        <dbReference type="EMBL" id="OAA51947.1"/>
    </source>
</evidence>
<feature type="compositionally biased region" description="Low complexity" evidence="1">
    <location>
        <begin position="181"/>
        <end position="192"/>
    </location>
</feature>
<feature type="region of interest" description="Disordered" evidence="1">
    <location>
        <begin position="105"/>
        <end position="245"/>
    </location>
</feature>
<dbReference type="OrthoDB" id="4941537at2759"/>
<feature type="region of interest" description="Disordered" evidence="1">
    <location>
        <begin position="1"/>
        <end position="20"/>
    </location>
</feature>
<organism evidence="3 4">
    <name type="scientific">Metarhizium rileyi (strain RCEF 4871)</name>
    <name type="common">Nomuraea rileyi</name>
    <dbReference type="NCBI Taxonomy" id="1649241"/>
    <lineage>
        <taxon>Eukaryota</taxon>
        <taxon>Fungi</taxon>
        <taxon>Dikarya</taxon>
        <taxon>Ascomycota</taxon>
        <taxon>Pezizomycotina</taxon>
        <taxon>Sordariomycetes</taxon>
        <taxon>Hypocreomycetidae</taxon>
        <taxon>Hypocreales</taxon>
        <taxon>Clavicipitaceae</taxon>
        <taxon>Metarhizium</taxon>
    </lineage>
</organism>
<name>A0A167KN49_METRR</name>
<dbReference type="EMBL" id="AZHC01000001">
    <property type="protein sequence ID" value="OAA51947.1"/>
    <property type="molecule type" value="Genomic_DNA"/>
</dbReference>
<feature type="compositionally biased region" description="Polar residues" evidence="1">
    <location>
        <begin position="274"/>
        <end position="289"/>
    </location>
</feature>
<accession>A0A167KN49</accession>
<keyword evidence="4" id="KW-1185">Reference proteome</keyword>
<sequence length="317" mass="33706">MALDNEGPPSIKMPASKAAGKKQHQYMTQVSLDLLPGLNMAIMMAGFSLILGLSSGVLVMATETVTVSTTVTECAASCYPTSYGTTNVAAYSPVLPGSSATQVYPDLPSSGITDTYTSSQEQCTDQPSCSYPVPTPPPYTTPEWPVSSEAPVTTGYGPSTQDSDASSTKESCWSSGEEFISTQSSSTWQSYSRKTPPAYDVTTTTPLDNNNNNNNNSPSHTIYSTETQPATDSEEYPTPSLTDTSASYSYPLSYYESSVDATWSSQQSAAATTFVTNTRQQRSSESPDSTKGLPPPPPYETATGEPPSYGGWPSHLH</sequence>
<feature type="compositionally biased region" description="Polar residues" evidence="1">
    <location>
        <begin position="156"/>
        <end position="174"/>
    </location>
</feature>
<keyword evidence="2" id="KW-0812">Transmembrane</keyword>
<feature type="compositionally biased region" description="Polar residues" evidence="1">
    <location>
        <begin position="110"/>
        <end position="126"/>
    </location>
</feature>
<evidence type="ECO:0000256" key="2">
    <source>
        <dbReference type="SAM" id="Phobius"/>
    </source>
</evidence>
<dbReference type="AlphaFoldDB" id="A0A167KN49"/>
<dbReference type="OMA" id="STKESCW"/>
<comment type="caution">
    <text evidence="3">The sequence shown here is derived from an EMBL/GenBank/DDBJ whole genome shotgun (WGS) entry which is preliminary data.</text>
</comment>
<feature type="compositionally biased region" description="Polar residues" evidence="1">
    <location>
        <begin position="217"/>
        <end position="231"/>
    </location>
</feature>
<feature type="region of interest" description="Disordered" evidence="1">
    <location>
        <begin position="265"/>
        <end position="317"/>
    </location>
</feature>
<gene>
    <name evidence="3" type="ORF">NOR_00540</name>
</gene>
<evidence type="ECO:0000256" key="1">
    <source>
        <dbReference type="SAM" id="MobiDB-lite"/>
    </source>
</evidence>